<dbReference type="InterPro" id="IPR018320">
    <property type="entry name" value="DNA_polymerase_1"/>
</dbReference>
<dbReference type="FunFam" id="1.10.150.20:FF:000002">
    <property type="entry name" value="DNA polymerase I"/>
    <property type="match status" value="1"/>
</dbReference>
<dbReference type="GO" id="GO:0008409">
    <property type="term" value="F:5'-3' exonuclease activity"/>
    <property type="evidence" value="ECO:0007669"/>
    <property type="project" value="UniProtKB-UniRule"/>
</dbReference>
<protein>
    <recommendedName>
        <fullName evidence="11 12">DNA polymerase I</fullName>
        <ecNumber evidence="11 12">2.7.7.7</ecNumber>
    </recommendedName>
</protein>
<name>W6A8E0_9MOLU</name>
<dbReference type="InterPro" id="IPR002421">
    <property type="entry name" value="5-3_exonuclease"/>
</dbReference>
<dbReference type="HOGENOM" id="CLU_004675_0_0_14"/>
<dbReference type="InterPro" id="IPR002298">
    <property type="entry name" value="DNA_polymerase_A"/>
</dbReference>
<dbReference type="OrthoDB" id="9806424at2"/>
<accession>W6A8E0</accession>
<evidence type="ECO:0000313" key="16">
    <source>
        <dbReference type="Proteomes" id="UP000019267"/>
    </source>
</evidence>
<evidence type="ECO:0000313" key="15">
    <source>
        <dbReference type="EMBL" id="AHI53216.1"/>
    </source>
</evidence>
<keyword evidence="2 12" id="KW-0808">Transferase</keyword>
<dbReference type="PATRIC" id="fig|1276246.3.peg.871"/>
<comment type="similarity">
    <text evidence="1 12">Belongs to the DNA polymerase type-A family.</text>
</comment>
<evidence type="ECO:0000256" key="1">
    <source>
        <dbReference type="ARBA" id="ARBA00007705"/>
    </source>
</evidence>
<dbReference type="InterPro" id="IPR020045">
    <property type="entry name" value="DNA_polI_H3TH"/>
</dbReference>
<keyword evidence="6 12" id="KW-0239">DNA-directed DNA polymerase</keyword>
<dbReference type="KEGG" id="scq:SCULI_v1c08760"/>
<feature type="domain" description="5'-3' exonuclease" evidence="13">
    <location>
        <begin position="3"/>
        <end position="264"/>
    </location>
</feature>
<sequence length="900" mass="104120">MTKKILLVDGNALIFRAFYSSFGRATLTTRDGTPTNAVFSFINMLFNIMNKNNYFDIKVAFDKGKKTFRHDKLESYKDGRKKTPPELIKQFPIVREFLTQANIDWYEYEGYEADDIIGTISYMLKDNLDYQVDILTSDQDMYQLISQNTFVLSPQTGTSDILVYDKQKLFEKWGISPEQVIDYKGLRGDSSDNIKGVAGIGEKSAKELLQEFGDLDNLYLNVDKIKGAKQQKLIDGKEDAFLSKEIATIYTGVEIDNFEFRETQVNFDSLKDFFTKYEMNSMIRKYCNDVAQSEVDVKSQIQYQIIDKWESNFSAEINFINLEILNDNYHNYDIVGFAIVNSKGNFFYTFNNAEEVNIFNWQESNVDEALAKFLLNSKFYTYDVKKTIYVLEDLGYKLNYDNFVFDMMIACYVLNSNVKSNFESHLNLVNSELLIATSEEIFGKGVKRSKNIDQKIKVEYVISKAMIISQIYEDIITQLKETNQYELYQQIELPLSFVLLKAEQEGVLIDRDELKIQTANVLTALEKVESEAQDIIKEAGFEAINLASPKQLKELLFDNLNLRNWKKGSTDKEVLDELINDHPIIEKILLFRKYSKLYSTYLSGFEKYIYSDNKVHTIYHQTLTNTGRLSSVEPNLQNISVRDELQKEVRKIFITPKGYSFMSIDYSQIELRVLADIANEEVLIDAYENNIDIHELAARNIFNLDASKPVGAEQRRVAKVFNFGILYGLTKFGLAKDLKISHKEATDYIEAYNKTFPKIINYKADILEFCKKQGYVETMANRRRYIYELQNSNKMVQEFGKRAAINAPIQGTAADILKVAMVEIYKKILLNNSEIKIVAQIHDEIILLVQEDKVETYKQTIVDIMNNAYNQLLTISNKNRISKVKLDVNVSCAKNWYELK</sequence>
<dbReference type="InterPro" id="IPR043502">
    <property type="entry name" value="DNA/RNA_pol_sf"/>
</dbReference>
<keyword evidence="12" id="KW-0269">Exonuclease</keyword>
<evidence type="ECO:0000256" key="4">
    <source>
        <dbReference type="ARBA" id="ARBA00022705"/>
    </source>
</evidence>
<dbReference type="GO" id="GO:0006302">
    <property type="term" value="P:double-strand break repair"/>
    <property type="evidence" value="ECO:0007669"/>
    <property type="project" value="TreeGrafter"/>
</dbReference>
<evidence type="ECO:0000256" key="6">
    <source>
        <dbReference type="ARBA" id="ARBA00022932"/>
    </source>
</evidence>
<comment type="function">
    <text evidence="12">In addition to polymerase activity, this DNA polymerase exhibits 5'-3' exonuclease activity.</text>
</comment>
<dbReference type="InterPro" id="IPR036279">
    <property type="entry name" value="5-3_exonuclease_C_sf"/>
</dbReference>
<dbReference type="FunFam" id="1.10.150.20:FF:000003">
    <property type="entry name" value="DNA polymerase I"/>
    <property type="match status" value="1"/>
</dbReference>
<dbReference type="CDD" id="cd08637">
    <property type="entry name" value="DNA_pol_A_pol_I_C"/>
    <property type="match status" value="1"/>
</dbReference>
<dbReference type="SUPFAM" id="SSF56672">
    <property type="entry name" value="DNA/RNA polymerases"/>
    <property type="match status" value="1"/>
</dbReference>
<keyword evidence="5 12" id="KW-0227">DNA damage</keyword>
<dbReference type="EMBL" id="CP006681">
    <property type="protein sequence ID" value="AHI53216.1"/>
    <property type="molecule type" value="Genomic_DNA"/>
</dbReference>
<dbReference type="SUPFAM" id="SSF53098">
    <property type="entry name" value="Ribonuclease H-like"/>
    <property type="match status" value="1"/>
</dbReference>
<comment type="catalytic activity">
    <reaction evidence="9 12">
        <text>DNA(n) + a 2'-deoxyribonucleoside 5'-triphosphate = DNA(n+1) + diphosphate</text>
        <dbReference type="Rhea" id="RHEA:22508"/>
        <dbReference type="Rhea" id="RHEA-COMP:17339"/>
        <dbReference type="Rhea" id="RHEA-COMP:17340"/>
        <dbReference type="ChEBI" id="CHEBI:33019"/>
        <dbReference type="ChEBI" id="CHEBI:61560"/>
        <dbReference type="ChEBI" id="CHEBI:173112"/>
        <dbReference type="EC" id="2.7.7.7"/>
    </reaction>
</comment>
<dbReference type="Pfam" id="PF02739">
    <property type="entry name" value="5_3_exonuc_N"/>
    <property type="match status" value="1"/>
</dbReference>
<evidence type="ECO:0000256" key="3">
    <source>
        <dbReference type="ARBA" id="ARBA00022695"/>
    </source>
</evidence>
<dbReference type="CDD" id="cd09898">
    <property type="entry name" value="H3TH_53EXO"/>
    <property type="match status" value="1"/>
</dbReference>
<dbReference type="SUPFAM" id="SSF88723">
    <property type="entry name" value="PIN domain-like"/>
    <property type="match status" value="1"/>
</dbReference>
<evidence type="ECO:0000259" key="13">
    <source>
        <dbReference type="SMART" id="SM00475"/>
    </source>
</evidence>
<dbReference type="SMART" id="SM00482">
    <property type="entry name" value="POLAc"/>
    <property type="match status" value="1"/>
</dbReference>
<dbReference type="SMART" id="SM00279">
    <property type="entry name" value="HhH2"/>
    <property type="match status" value="1"/>
</dbReference>
<dbReference type="Pfam" id="PF01367">
    <property type="entry name" value="5_3_exonuc"/>
    <property type="match status" value="1"/>
</dbReference>
<dbReference type="Gene3D" id="1.20.1060.10">
    <property type="entry name" value="Taq DNA Polymerase, Chain T, domain 4"/>
    <property type="match status" value="1"/>
</dbReference>
<dbReference type="InterPro" id="IPR054690">
    <property type="entry name" value="DNA_polI_exonuclease"/>
</dbReference>
<dbReference type="InterPro" id="IPR012337">
    <property type="entry name" value="RNaseH-like_sf"/>
</dbReference>
<keyword evidence="12" id="KW-0378">Hydrolase</keyword>
<dbReference type="PRINTS" id="PR00868">
    <property type="entry name" value="DNAPOLI"/>
</dbReference>
<dbReference type="CDD" id="cd06140">
    <property type="entry name" value="DNA_polA_I_Bacillus_like_exo"/>
    <property type="match status" value="1"/>
</dbReference>
<dbReference type="Pfam" id="PF00476">
    <property type="entry name" value="DNA_pol_A"/>
    <property type="match status" value="1"/>
</dbReference>
<dbReference type="Gene3D" id="1.10.150.20">
    <property type="entry name" value="5' to 3' exonuclease, C-terminal subdomain"/>
    <property type="match status" value="2"/>
</dbReference>
<feature type="domain" description="DNA-directed DNA polymerase family A palm" evidence="14">
    <location>
        <begin position="646"/>
        <end position="853"/>
    </location>
</feature>
<dbReference type="CDD" id="cd09859">
    <property type="entry name" value="PIN_53EXO"/>
    <property type="match status" value="1"/>
</dbReference>
<evidence type="ECO:0000256" key="2">
    <source>
        <dbReference type="ARBA" id="ARBA00022679"/>
    </source>
</evidence>
<dbReference type="AlphaFoldDB" id="W6A8E0"/>
<keyword evidence="16" id="KW-1185">Reference proteome</keyword>
<dbReference type="Gene3D" id="3.30.420.10">
    <property type="entry name" value="Ribonuclease H-like superfamily/Ribonuclease H"/>
    <property type="match status" value="1"/>
</dbReference>
<dbReference type="Gene3D" id="3.40.50.1010">
    <property type="entry name" value="5'-nuclease"/>
    <property type="match status" value="1"/>
</dbReference>
<evidence type="ECO:0000256" key="8">
    <source>
        <dbReference type="ARBA" id="ARBA00023204"/>
    </source>
</evidence>
<evidence type="ECO:0000256" key="5">
    <source>
        <dbReference type="ARBA" id="ARBA00022763"/>
    </source>
</evidence>
<dbReference type="NCBIfam" id="TIGR00593">
    <property type="entry name" value="pola"/>
    <property type="match status" value="1"/>
</dbReference>
<reference evidence="15 16" key="1">
    <citation type="journal article" date="2014" name="Genome Biol. Evol.">
        <title>Molecular evolution of the substrate utilization strategies and putative virulence factors in mosquito-associated Spiroplasma species.</title>
        <authorList>
            <person name="Chang T.H."/>
            <person name="Lo W.S."/>
            <person name="Ku C."/>
            <person name="Chen L.L."/>
            <person name="Kuo C.H."/>
        </authorList>
    </citation>
    <scope>NUCLEOTIDE SEQUENCE [LARGE SCALE GENOMIC DNA]</scope>
    <source>
        <strain evidence="15">AES-1</strain>
    </source>
</reference>
<dbReference type="InterPro" id="IPR036397">
    <property type="entry name" value="RNaseH_sf"/>
</dbReference>
<dbReference type="Proteomes" id="UP000019267">
    <property type="component" value="Chromosome"/>
</dbReference>
<keyword evidence="4 12" id="KW-0235">DNA replication</keyword>
<evidence type="ECO:0000256" key="7">
    <source>
        <dbReference type="ARBA" id="ARBA00023125"/>
    </source>
</evidence>
<dbReference type="GO" id="GO:0006261">
    <property type="term" value="P:DNA-templated DNA replication"/>
    <property type="evidence" value="ECO:0007669"/>
    <property type="project" value="UniProtKB-UniRule"/>
</dbReference>
<dbReference type="SMART" id="SM00475">
    <property type="entry name" value="53EXOc"/>
    <property type="match status" value="1"/>
</dbReference>
<evidence type="ECO:0000259" key="14">
    <source>
        <dbReference type="SMART" id="SM00482"/>
    </source>
</evidence>
<keyword evidence="7 12" id="KW-0238">DNA-binding</keyword>
<proteinExistence type="inferred from homology"/>
<dbReference type="PANTHER" id="PTHR10133:SF27">
    <property type="entry name" value="DNA POLYMERASE NU"/>
    <property type="match status" value="1"/>
</dbReference>
<dbReference type="InterPro" id="IPR020046">
    <property type="entry name" value="5-3_exonucl_a-hlix_arch_N"/>
</dbReference>
<dbReference type="InterPro" id="IPR008918">
    <property type="entry name" value="HhH2"/>
</dbReference>
<dbReference type="RefSeq" id="WP_025363441.1">
    <property type="nucleotide sequence ID" value="NZ_CP006681.1"/>
</dbReference>
<dbReference type="GO" id="GO:0003887">
    <property type="term" value="F:DNA-directed DNA polymerase activity"/>
    <property type="evidence" value="ECO:0007669"/>
    <property type="project" value="UniProtKB-UniRule"/>
</dbReference>
<dbReference type="GO" id="GO:0003677">
    <property type="term" value="F:DNA binding"/>
    <property type="evidence" value="ECO:0007669"/>
    <property type="project" value="UniProtKB-UniRule"/>
</dbReference>
<keyword evidence="12" id="KW-0540">Nuclease</keyword>
<comment type="function">
    <text evidence="10">5'-3' exonuclease acting preferentially on double-stranded DNA.</text>
</comment>
<evidence type="ECO:0000256" key="10">
    <source>
        <dbReference type="ARBA" id="ARBA00049957"/>
    </source>
</evidence>
<dbReference type="InterPro" id="IPR001098">
    <property type="entry name" value="DNA-dir_DNA_pol_A_palm_dom"/>
</dbReference>
<organism evidence="15 16">
    <name type="scientific">Spiroplasma culicicola AES-1</name>
    <dbReference type="NCBI Taxonomy" id="1276246"/>
    <lineage>
        <taxon>Bacteria</taxon>
        <taxon>Bacillati</taxon>
        <taxon>Mycoplasmatota</taxon>
        <taxon>Mollicutes</taxon>
        <taxon>Entomoplasmatales</taxon>
        <taxon>Spiroplasmataceae</taxon>
        <taxon>Spiroplasma</taxon>
    </lineage>
</organism>
<dbReference type="Pfam" id="PF22619">
    <property type="entry name" value="DNA_polI_exo1"/>
    <property type="match status" value="1"/>
</dbReference>
<evidence type="ECO:0000256" key="11">
    <source>
        <dbReference type="NCBIfam" id="TIGR00593"/>
    </source>
</evidence>
<dbReference type="STRING" id="1276246.SCULI_v1c08760"/>
<dbReference type="eggNOG" id="COG0749">
    <property type="taxonomic scope" value="Bacteria"/>
</dbReference>
<dbReference type="Gene3D" id="3.30.70.370">
    <property type="match status" value="1"/>
</dbReference>
<dbReference type="InterPro" id="IPR029060">
    <property type="entry name" value="PIN-like_dom_sf"/>
</dbReference>
<dbReference type="SUPFAM" id="SSF47807">
    <property type="entry name" value="5' to 3' exonuclease, C-terminal subdomain"/>
    <property type="match status" value="1"/>
</dbReference>
<keyword evidence="3 12" id="KW-0548">Nucleotidyltransferase</keyword>
<dbReference type="PANTHER" id="PTHR10133">
    <property type="entry name" value="DNA POLYMERASE I"/>
    <property type="match status" value="1"/>
</dbReference>
<keyword evidence="8 12" id="KW-0234">DNA repair</keyword>
<gene>
    <name evidence="15" type="primary">polA2</name>
    <name evidence="12" type="synonym">polA</name>
    <name evidence="15" type="ORF">SCULI_v1c08760</name>
</gene>
<evidence type="ECO:0000256" key="12">
    <source>
        <dbReference type="RuleBase" id="RU004460"/>
    </source>
</evidence>
<dbReference type="EC" id="2.7.7.7" evidence="11 12"/>
<dbReference type="eggNOG" id="COG0258">
    <property type="taxonomic scope" value="Bacteria"/>
</dbReference>
<dbReference type="NCBIfam" id="NF004397">
    <property type="entry name" value="PRK05755.1"/>
    <property type="match status" value="1"/>
</dbReference>
<evidence type="ECO:0000256" key="9">
    <source>
        <dbReference type="ARBA" id="ARBA00049244"/>
    </source>
</evidence>